<accession>A0A9X1UYH1</accession>
<evidence type="ECO:0000313" key="2">
    <source>
        <dbReference type="Proteomes" id="UP001139344"/>
    </source>
</evidence>
<organism evidence="1 2">
    <name type="scientific">Christiangramia crocea</name>
    <dbReference type="NCBI Taxonomy" id="2904124"/>
    <lineage>
        <taxon>Bacteria</taxon>
        <taxon>Pseudomonadati</taxon>
        <taxon>Bacteroidota</taxon>
        <taxon>Flavobacteriia</taxon>
        <taxon>Flavobacteriales</taxon>
        <taxon>Flavobacteriaceae</taxon>
        <taxon>Christiangramia</taxon>
    </lineage>
</organism>
<keyword evidence="2" id="KW-1185">Reference proteome</keyword>
<dbReference type="AlphaFoldDB" id="A0A9X1UYH1"/>
<dbReference type="RefSeq" id="WP_240099959.1">
    <property type="nucleotide sequence ID" value="NZ_JAJSON010000025.1"/>
</dbReference>
<dbReference type="Proteomes" id="UP001139344">
    <property type="component" value="Unassembled WGS sequence"/>
</dbReference>
<reference evidence="1" key="1">
    <citation type="submission" date="2021-12" db="EMBL/GenBank/DDBJ databases">
        <title>Description of Gramella crocea sp. nov., a new bacterium isolated from activated sludge.</title>
        <authorList>
            <person name="Zhang X."/>
        </authorList>
    </citation>
    <scope>NUCLEOTIDE SEQUENCE</scope>
    <source>
        <strain evidence="1">YB25</strain>
    </source>
</reference>
<name>A0A9X1UYH1_9FLAO</name>
<gene>
    <name evidence="1" type="ORF">LU635_13180</name>
</gene>
<dbReference type="EMBL" id="JAJSON010000025">
    <property type="protein sequence ID" value="MCG9972594.1"/>
    <property type="molecule type" value="Genomic_DNA"/>
</dbReference>
<sequence length="257" mass="29516">MSFSITYHRFFVVHIKEHTSNKPIRFLKFQPTETTRELLKKYQLIFRKRDDGFEIYYKTNEYANPALENPISGRLKFSFVIRITSFSLFSEYEPENPVAPNFYFDNLTSSGAISNASAGNLTSSSHFQKDDIVRLYPLTFSVSTPQNIPNAPTEWRLKKYFTPKDLLQTVNIDNPDSLPAISVRINDPLKNPSEYIDQNGVYTLEADSATPKPETVYLDDQLSGKSVHGILDLYWDTSQDSVPANSGKEFQINFKRK</sequence>
<comment type="caution">
    <text evidence="1">The sequence shown here is derived from an EMBL/GenBank/DDBJ whole genome shotgun (WGS) entry which is preliminary data.</text>
</comment>
<proteinExistence type="predicted"/>
<protein>
    <submittedName>
        <fullName evidence="1">Uncharacterized protein</fullName>
    </submittedName>
</protein>
<evidence type="ECO:0000313" key="1">
    <source>
        <dbReference type="EMBL" id="MCG9972594.1"/>
    </source>
</evidence>